<protein>
    <submittedName>
        <fullName evidence="2">Uncharacterized protein</fullName>
    </submittedName>
</protein>
<evidence type="ECO:0000313" key="2">
    <source>
        <dbReference type="EMBL" id="NMM46455.1"/>
    </source>
</evidence>
<dbReference type="AlphaFoldDB" id="A0A7Y0E3A6"/>
<dbReference type="EMBL" id="JABBNT010000005">
    <property type="protein sequence ID" value="NMM46455.1"/>
    <property type="molecule type" value="Genomic_DNA"/>
</dbReference>
<keyword evidence="1" id="KW-0175">Coiled coil</keyword>
<gene>
    <name evidence="2" type="ORF">HH303_18335</name>
</gene>
<keyword evidence="3" id="KW-1185">Reference proteome</keyword>
<proteinExistence type="predicted"/>
<sequence>MIGTKSKTAPVETEITTLETALRDASEKVDQIRARRDALSAECVKLQNRRWAMGLEARSELDEAAAAFLDDPLAEIKTDDIDGRIKAIAGELIVVERALGLARERRGEAAKRYANAMAKSLAPAHREAVGKIAAALDALEQANQEEAHIRAQVPGGGSGLPMGAFLPVGSRVHELSPISCWFRYVGAAGLLRED</sequence>
<evidence type="ECO:0000313" key="3">
    <source>
        <dbReference type="Proteomes" id="UP000539372"/>
    </source>
</evidence>
<evidence type="ECO:0000256" key="1">
    <source>
        <dbReference type="SAM" id="Coils"/>
    </source>
</evidence>
<organism evidence="2 3">
    <name type="scientific">Pacificispira spongiicola</name>
    <dbReference type="NCBI Taxonomy" id="2729598"/>
    <lineage>
        <taxon>Bacteria</taxon>
        <taxon>Pseudomonadati</taxon>
        <taxon>Pseudomonadota</taxon>
        <taxon>Alphaproteobacteria</taxon>
        <taxon>Rhodospirillales</taxon>
        <taxon>Rhodospirillaceae</taxon>
        <taxon>Pacificispira</taxon>
    </lineage>
</organism>
<feature type="coiled-coil region" evidence="1">
    <location>
        <begin position="125"/>
        <end position="152"/>
    </location>
</feature>
<dbReference type="RefSeq" id="WP_169626808.1">
    <property type="nucleotide sequence ID" value="NZ_JABBNT010000005.1"/>
</dbReference>
<name>A0A7Y0E3A6_9PROT</name>
<dbReference type="Proteomes" id="UP000539372">
    <property type="component" value="Unassembled WGS sequence"/>
</dbReference>
<accession>A0A7Y0E3A6</accession>
<reference evidence="2 3" key="1">
    <citation type="submission" date="2020-04" db="EMBL/GenBank/DDBJ databases">
        <title>Rhodospirillaceae bacterium KN72 isolated from deep sea.</title>
        <authorList>
            <person name="Zhang D.-C."/>
        </authorList>
    </citation>
    <scope>NUCLEOTIDE SEQUENCE [LARGE SCALE GENOMIC DNA]</scope>
    <source>
        <strain evidence="2 3">KN72</strain>
    </source>
</reference>
<feature type="coiled-coil region" evidence="1">
    <location>
        <begin position="15"/>
        <end position="49"/>
    </location>
</feature>
<comment type="caution">
    <text evidence="2">The sequence shown here is derived from an EMBL/GenBank/DDBJ whole genome shotgun (WGS) entry which is preliminary data.</text>
</comment>